<gene>
    <name evidence="1" type="ORF">FHX74_003714</name>
</gene>
<dbReference type="RefSeq" id="WP_182561652.1">
    <property type="nucleotide sequence ID" value="NZ_JACGWT010000006.1"/>
</dbReference>
<evidence type="ECO:0000313" key="2">
    <source>
        <dbReference type="Proteomes" id="UP000523079"/>
    </source>
</evidence>
<dbReference type="AlphaFoldDB" id="A0A7W3IVJ7"/>
<name>A0A7W3IVJ7_9ACTN</name>
<protein>
    <submittedName>
        <fullName evidence="1">Uncharacterized protein</fullName>
    </submittedName>
</protein>
<proteinExistence type="predicted"/>
<reference evidence="1 2" key="1">
    <citation type="submission" date="2020-07" db="EMBL/GenBank/DDBJ databases">
        <title>Sequencing the genomes of 1000 actinobacteria strains.</title>
        <authorList>
            <person name="Klenk H.-P."/>
        </authorList>
    </citation>
    <scope>NUCLEOTIDE SEQUENCE [LARGE SCALE GENOMIC DNA]</scope>
    <source>
        <strain evidence="1 2">DSM 100723</strain>
    </source>
</reference>
<evidence type="ECO:0000313" key="1">
    <source>
        <dbReference type="EMBL" id="MBA8796073.1"/>
    </source>
</evidence>
<organism evidence="1 2">
    <name type="scientific">Microlunatus kandeliicorticis</name>
    <dbReference type="NCBI Taxonomy" id="1759536"/>
    <lineage>
        <taxon>Bacteria</taxon>
        <taxon>Bacillati</taxon>
        <taxon>Actinomycetota</taxon>
        <taxon>Actinomycetes</taxon>
        <taxon>Propionibacteriales</taxon>
        <taxon>Propionibacteriaceae</taxon>
        <taxon>Microlunatus</taxon>
    </lineage>
</organism>
<accession>A0A7W3IVJ7</accession>
<comment type="caution">
    <text evidence="1">The sequence shown here is derived from an EMBL/GenBank/DDBJ whole genome shotgun (WGS) entry which is preliminary data.</text>
</comment>
<keyword evidence="2" id="KW-1185">Reference proteome</keyword>
<dbReference type="Proteomes" id="UP000523079">
    <property type="component" value="Unassembled WGS sequence"/>
</dbReference>
<sequence>MTTADTSRAAHLVGSLPGATAAEAMATALDVLGPHLRSIPDGETGERRNWVISIVESLRDHPDLELVRQGHWTDYDDLPRLRVRPGHRLYGANLDFGHVAAVRDSYPALEELRTQHGRPDLAFQSGVPGDFDLAMFTLGPVGALTNRRPFTEATLTEIRGVAAATRPDTVFQIEVPVELVLLTKLPPRARPAAAARFGAVIAGLAQASPAGTRFGLHLCLGDMNNRPFGTMGDVSPLVLLSNAVTRRWPDGRPLEYVHAPFAAADQPAPVGAGHEAYYAPLRDLRLPSGTRFVAGFAHESQDLADQLRIRTLVDELVGRPVDVAAACGLGRRSVEDGRRVLERTAELVTA</sequence>
<dbReference type="EMBL" id="JACGWT010000006">
    <property type="protein sequence ID" value="MBA8796073.1"/>
    <property type="molecule type" value="Genomic_DNA"/>
</dbReference>